<dbReference type="InterPro" id="IPR017972">
    <property type="entry name" value="Cyt_P450_CS"/>
</dbReference>
<keyword evidence="8" id="KW-0492">Microsome</keyword>
<dbReference type="PANTHER" id="PTHR24292:SF54">
    <property type="entry name" value="CYP9F3-RELATED"/>
    <property type="match status" value="1"/>
</dbReference>
<evidence type="ECO:0000256" key="7">
    <source>
        <dbReference type="ARBA" id="ARBA00022824"/>
    </source>
</evidence>
<dbReference type="Pfam" id="PF00067">
    <property type="entry name" value="p450"/>
    <property type="match status" value="2"/>
</dbReference>
<dbReference type="GO" id="GO:0005789">
    <property type="term" value="C:endoplasmic reticulum membrane"/>
    <property type="evidence" value="ECO:0007669"/>
    <property type="project" value="UniProtKB-SubCell"/>
</dbReference>
<protein>
    <submittedName>
        <fullName evidence="15">Cytochrome P450 CYP3115A1</fullName>
    </submittedName>
</protein>
<evidence type="ECO:0000256" key="2">
    <source>
        <dbReference type="ARBA" id="ARBA00004174"/>
    </source>
</evidence>
<evidence type="ECO:0000256" key="1">
    <source>
        <dbReference type="ARBA" id="ARBA00001971"/>
    </source>
</evidence>
<dbReference type="PROSITE" id="PS00086">
    <property type="entry name" value="CYTOCHROME_P450"/>
    <property type="match status" value="1"/>
</dbReference>
<evidence type="ECO:0000256" key="5">
    <source>
        <dbReference type="ARBA" id="ARBA00022617"/>
    </source>
</evidence>
<evidence type="ECO:0000256" key="8">
    <source>
        <dbReference type="ARBA" id="ARBA00022848"/>
    </source>
</evidence>
<keyword evidence="6 13" id="KW-0479">Metal-binding</keyword>
<comment type="cofactor">
    <cofactor evidence="1 13">
        <name>heme</name>
        <dbReference type="ChEBI" id="CHEBI:30413"/>
    </cofactor>
</comment>
<name>A0A0K0LB98_NILLU</name>
<evidence type="ECO:0000256" key="4">
    <source>
        <dbReference type="ARBA" id="ARBA00010617"/>
    </source>
</evidence>
<dbReference type="GO" id="GO:0016705">
    <property type="term" value="F:oxidoreductase activity, acting on paired donors, with incorporation or reduction of molecular oxygen"/>
    <property type="evidence" value="ECO:0007669"/>
    <property type="project" value="InterPro"/>
</dbReference>
<organism evidence="15">
    <name type="scientific">Nilaparvata lugens</name>
    <name type="common">Brown planthopper</name>
    <dbReference type="NCBI Taxonomy" id="108931"/>
    <lineage>
        <taxon>Eukaryota</taxon>
        <taxon>Metazoa</taxon>
        <taxon>Ecdysozoa</taxon>
        <taxon>Arthropoda</taxon>
        <taxon>Hexapoda</taxon>
        <taxon>Insecta</taxon>
        <taxon>Pterygota</taxon>
        <taxon>Neoptera</taxon>
        <taxon>Paraneoptera</taxon>
        <taxon>Hemiptera</taxon>
        <taxon>Auchenorrhyncha</taxon>
        <taxon>Fulgoroidea</taxon>
        <taxon>Delphacidae</taxon>
        <taxon>Delphacinae</taxon>
        <taxon>Nilaparvata</taxon>
    </lineage>
</organism>
<dbReference type="InterPro" id="IPR050476">
    <property type="entry name" value="Insect_CytP450_Detox"/>
</dbReference>
<dbReference type="OrthoDB" id="6623729at2759"/>
<dbReference type="CDD" id="cd11056">
    <property type="entry name" value="CYP6-like"/>
    <property type="match status" value="1"/>
</dbReference>
<comment type="similarity">
    <text evidence="4 14">Belongs to the cytochrome P450 family.</text>
</comment>
<dbReference type="InterPro" id="IPR001128">
    <property type="entry name" value="Cyt_P450"/>
</dbReference>
<keyword evidence="5 13" id="KW-0349">Heme</keyword>
<dbReference type="PRINTS" id="PR00385">
    <property type="entry name" value="P450"/>
</dbReference>
<dbReference type="EMBL" id="KM217028">
    <property type="protein sequence ID" value="AIW79991.1"/>
    <property type="molecule type" value="mRNA"/>
</dbReference>
<dbReference type="InterPro" id="IPR002401">
    <property type="entry name" value="Cyt_P450_E_grp-I"/>
</dbReference>
<evidence type="ECO:0000256" key="12">
    <source>
        <dbReference type="ARBA" id="ARBA00023136"/>
    </source>
</evidence>
<evidence type="ECO:0000256" key="13">
    <source>
        <dbReference type="PIRSR" id="PIRSR602401-1"/>
    </source>
</evidence>
<evidence type="ECO:0000256" key="14">
    <source>
        <dbReference type="RuleBase" id="RU000461"/>
    </source>
</evidence>
<reference evidence="15" key="1">
    <citation type="submission" date="2014-07" db="EMBL/GenBank/DDBJ databases">
        <title>A systematic study of Ichneumonosoma Meijere, Pelmatops Enderlein, Pseudopelmatops Shiraki and Soita Walker (Diptera: Tephritidae).</title>
        <authorList>
            <person name="Chen X.-L."/>
            <person name="Norrbom A."/>
            <person name="Zhu C.-D."/>
        </authorList>
    </citation>
    <scope>NUCLEOTIDE SEQUENCE</scope>
</reference>
<dbReference type="PANTHER" id="PTHR24292">
    <property type="entry name" value="CYTOCHROME P450"/>
    <property type="match status" value="1"/>
</dbReference>
<keyword evidence="9 14" id="KW-0560">Oxidoreductase</keyword>
<dbReference type="AlphaFoldDB" id="A0A0K0LB98"/>
<dbReference type="GO" id="GO:0004497">
    <property type="term" value="F:monooxygenase activity"/>
    <property type="evidence" value="ECO:0007669"/>
    <property type="project" value="UniProtKB-KW"/>
</dbReference>
<dbReference type="Gene3D" id="1.10.630.10">
    <property type="entry name" value="Cytochrome P450"/>
    <property type="match status" value="1"/>
</dbReference>
<feature type="binding site" description="axial binding residue" evidence="13">
    <location>
        <position position="472"/>
    </location>
    <ligand>
        <name>heme</name>
        <dbReference type="ChEBI" id="CHEBI:30413"/>
    </ligand>
    <ligandPart>
        <name>Fe</name>
        <dbReference type="ChEBI" id="CHEBI:18248"/>
    </ligandPart>
</feature>
<dbReference type="GO" id="GO:0020037">
    <property type="term" value="F:heme binding"/>
    <property type="evidence" value="ECO:0007669"/>
    <property type="project" value="InterPro"/>
</dbReference>
<evidence type="ECO:0000256" key="11">
    <source>
        <dbReference type="ARBA" id="ARBA00023033"/>
    </source>
</evidence>
<sequence length="476" mass="55274">MVIITFVLCATICCICKYLYDQLRYWHNRGFPCVSTKFNLRQMKCFLLRNKPQEILLKETYDELEGHKFGGYVSLFTPYLLLRDPEIINNVLVRDFGYFEDRFLDIEDKNDTFFENVFAMRGQHWRYVRHKLTPLFSSNKVRLMVDQVVNCCNYAIGRVERDSGSPTDVENLMASYCFSVVGSTVFGLDFDSGEGGDAKKVFLQMIDSFFKPKFLILMTYVLRMGFPRLECYLRKFLRLELGTPETCMRILADSIKMRERTGYRRNDFLQLMIDLKHEEETNESHPGVPKRKISEEEQDYSSKEIFGGADPPAQNFPEKIFTDVSIFANSFLFLSIGTNSTSCVLSFMLYEISINTDIQDRLRKEIDSVLAGENITFECLKQLTYMDKVIAETMRLHIPTGTLVRNCKHDYKIPGTDKIVKRGETVVVMTSAMHHDQQYFQNPEKFDPERFSDVRGISKGVYLPFGCGPRMCFGSY</sequence>
<dbReference type="InterPro" id="IPR036396">
    <property type="entry name" value="Cyt_P450_sf"/>
</dbReference>
<comment type="subcellular location">
    <subcellularLocation>
        <location evidence="3">Endoplasmic reticulum membrane</location>
        <topology evidence="3">Peripheral membrane protein</topology>
    </subcellularLocation>
    <subcellularLocation>
        <location evidence="2">Microsome membrane</location>
        <topology evidence="2">Peripheral membrane protein</topology>
    </subcellularLocation>
</comment>
<evidence type="ECO:0000313" key="15">
    <source>
        <dbReference type="EMBL" id="AIW79991.1"/>
    </source>
</evidence>
<keyword evidence="10 13" id="KW-0408">Iron</keyword>
<keyword evidence="11 14" id="KW-0503">Monooxygenase</keyword>
<evidence type="ECO:0000256" key="9">
    <source>
        <dbReference type="ARBA" id="ARBA00023002"/>
    </source>
</evidence>
<accession>A0A0K0LB98</accession>
<proteinExistence type="evidence at transcript level"/>
<keyword evidence="12" id="KW-0472">Membrane</keyword>
<dbReference type="SUPFAM" id="SSF48264">
    <property type="entry name" value="Cytochrome P450"/>
    <property type="match status" value="1"/>
</dbReference>
<evidence type="ECO:0000256" key="3">
    <source>
        <dbReference type="ARBA" id="ARBA00004406"/>
    </source>
</evidence>
<dbReference type="PRINTS" id="PR00463">
    <property type="entry name" value="EP450I"/>
</dbReference>
<evidence type="ECO:0000256" key="6">
    <source>
        <dbReference type="ARBA" id="ARBA00022723"/>
    </source>
</evidence>
<evidence type="ECO:0000256" key="10">
    <source>
        <dbReference type="ARBA" id="ARBA00023004"/>
    </source>
</evidence>
<keyword evidence="7" id="KW-0256">Endoplasmic reticulum</keyword>
<dbReference type="GO" id="GO:0005506">
    <property type="term" value="F:iron ion binding"/>
    <property type="evidence" value="ECO:0007669"/>
    <property type="project" value="InterPro"/>
</dbReference>